<feature type="compositionally biased region" description="Basic and acidic residues" evidence="1">
    <location>
        <begin position="21"/>
        <end position="30"/>
    </location>
</feature>
<protein>
    <submittedName>
        <fullName evidence="2">Uncharacterized protein</fullName>
    </submittedName>
</protein>
<evidence type="ECO:0000313" key="2">
    <source>
        <dbReference type="EMBL" id="KAG2600642.1"/>
    </source>
</evidence>
<name>A0A8T0SMB2_PANVG</name>
<evidence type="ECO:0000313" key="3">
    <source>
        <dbReference type="Proteomes" id="UP000823388"/>
    </source>
</evidence>
<dbReference type="Proteomes" id="UP000823388">
    <property type="component" value="Chromosome 5K"/>
</dbReference>
<dbReference type="EMBL" id="CM029045">
    <property type="protein sequence ID" value="KAG2600642.1"/>
    <property type="molecule type" value="Genomic_DNA"/>
</dbReference>
<accession>A0A8T0SMB2</accession>
<reference evidence="2" key="1">
    <citation type="submission" date="2020-05" db="EMBL/GenBank/DDBJ databases">
        <title>WGS assembly of Panicum virgatum.</title>
        <authorList>
            <person name="Lovell J.T."/>
            <person name="Jenkins J."/>
            <person name="Shu S."/>
            <person name="Juenger T.E."/>
            <person name="Schmutz J."/>
        </authorList>
    </citation>
    <scope>NUCLEOTIDE SEQUENCE</scope>
    <source>
        <strain evidence="2">AP13</strain>
    </source>
</reference>
<proteinExistence type="predicted"/>
<sequence length="133" mass="14644">MNNLNLQGGGVLRPTHQASKLGEKRRREPAKAVAEPASSAPPAVPFIIIAAPLPYLRSPLCSRWLLLPLSRFPASPSVSDPLITPRVPLSLIRRSAGSLLSRRVDRRRRTPSAAAPRRQNATRSRSRLFLVFP</sequence>
<feature type="region of interest" description="Disordered" evidence="1">
    <location>
        <begin position="103"/>
        <end position="125"/>
    </location>
</feature>
<gene>
    <name evidence="2" type="ORF">PVAP13_5KG546607</name>
</gene>
<organism evidence="2 3">
    <name type="scientific">Panicum virgatum</name>
    <name type="common">Blackwell switchgrass</name>
    <dbReference type="NCBI Taxonomy" id="38727"/>
    <lineage>
        <taxon>Eukaryota</taxon>
        <taxon>Viridiplantae</taxon>
        <taxon>Streptophyta</taxon>
        <taxon>Embryophyta</taxon>
        <taxon>Tracheophyta</taxon>
        <taxon>Spermatophyta</taxon>
        <taxon>Magnoliopsida</taxon>
        <taxon>Liliopsida</taxon>
        <taxon>Poales</taxon>
        <taxon>Poaceae</taxon>
        <taxon>PACMAD clade</taxon>
        <taxon>Panicoideae</taxon>
        <taxon>Panicodae</taxon>
        <taxon>Paniceae</taxon>
        <taxon>Panicinae</taxon>
        <taxon>Panicum</taxon>
        <taxon>Panicum sect. Hiantes</taxon>
    </lineage>
</organism>
<feature type="region of interest" description="Disordered" evidence="1">
    <location>
        <begin position="1"/>
        <end position="40"/>
    </location>
</feature>
<feature type="compositionally biased region" description="Low complexity" evidence="1">
    <location>
        <begin position="31"/>
        <end position="40"/>
    </location>
</feature>
<keyword evidence="3" id="KW-1185">Reference proteome</keyword>
<evidence type="ECO:0000256" key="1">
    <source>
        <dbReference type="SAM" id="MobiDB-lite"/>
    </source>
</evidence>
<dbReference type="AlphaFoldDB" id="A0A8T0SMB2"/>
<comment type="caution">
    <text evidence="2">The sequence shown here is derived from an EMBL/GenBank/DDBJ whole genome shotgun (WGS) entry which is preliminary data.</text>
</comment>